<proteinExistence type="predicted"/>
<sequence length="650" mass="74652">CYPHLPDFFLFLKHCYKSIFSLYSVPVDLDVRLRRLDLSNNFIRQLHTLVLPYLEQLDLSANQLDLISEGAFKNLAQLKELNLSRNALNNNLDSNSKALQSISRLQSLDISVNSLNGEAVELYLRNKSSLDQLKMTGNALTRLSHSLFKESKGLRDITIEDNTISVIEEGTFEPLSQLEMLNLAKNNLVQICDFKLHHLKYLNLSRNSLEYFFTHEDDQLYRLEILDLSFNKLLYFPIVPKMSSLRYLHLQNNMIGTLNSEATMVSEANSLYNEIIKEKIARKNNLHSNWRLMPLIYIDLSYNHFTSFPLETLSLLSSLETLNFSYNCLQNIVWNIRNHSDSSYSRQIFFPSLKHLDLQSNGLLYISPLFLNALTQIEALNLQDNSLQLCASMEHLRSSQSTQQISLNTSCIAFGRLRTLKHLNLKENKIKMLNPNTFQGTSLVSLNLARNSDMVMHEGALDSVQTTIQSLIISEINMTSSDLSLPCMPVLTELKAANNRLDIIPSSLSCSPLREIDIRNNVLMTLNHSLIHALSGNLDRIYISGNHFNCCDSKWVTVLKELQIEMPDMSDTECFTSISNMVMTEYLKNPLLYCSLHKKAQEVHFGQMFIIVLFAFVILTAFILFTRKRSSSKIQYNKKPTCYCIYMYTF</sequence>
<keyword evidence="6" id="KW-1185">Reference proteome</keyword>
<dbReference type="GeneTree" id="ENSGT00940000157975"/>
<dbReference type="SUPFAM" id="SSF52058">
    <property type="entry name" value="L domain-like"/>
    <property type="match status" value="2"/>
</dbReference>
<keyword evidence="4" id="KW-1133">Transmembrane helix</keyword>
<dbReference type="Pfam" id="PF13855">
    <property type="entry name" value="LRR_8"/>
    <property type="match status" value="3"/>
</dbReference>
<dbReference type="InterPro" id="IPR003591">
    <property type="entry name" value="Leu-rich_rpt_typical-subtyp"/>
</dbReference>
<keyword evidence="4" id="KW-0472">Membrane</keyword>
<dbReference type="GO" id="GO:0031012">
    <property type="term" value="C:extracellular matrix"/>
    <property type="evidence" value="ECO:0007669"/>
    <property type="project" value="TreeGrafter"/>
</dbReference>
<dbReference type="InParanoid" id="A0A3Q3LNM6"/>
<dbReference type="Gene3D" id="3.80.10.10">
    <property type="entry name" value="Ribonuclease Inhibitor"/>
    <property type="match status" value="4"/>
</dbReference>
<evidence type="ECO:0000256" key="3">
    <source>
        <dbReference type="ARBA" id="ARBA00022737"/>
    </source>
</evidence>
<reference evidence="5" key="2">
    <citation type="submission" date="2025-09" db="UniProtKB">
        <authorList>
            <consortium name="Ensembl"/>
        </authorList>
    </citation>
    <scope>IDENTIFICATION</scope>
</reference>
<evidence type="ECO:0000256" key="4">
    <source>
        <dbReference type="SAM" id="Phobius"/>
    </source>
</evidence>
<reference evidence="5" key="1">
    <citation type="submission" date="2025-08" db="UniProtKB">
        <authorList>
            <consortium name="Ensembl"/>
        </authorList>
    </citation>
    <scope>IDENTIFICATION</scope>
</reference>
<accession>A0A3Q3LNM6</accession>
<keyword evidence="4" id="KW-0812">Transmembrane</keyword>
<evidence type="ECO:0000313" key="6">
    <source>
        <dbReference type="Proteomes" id="UP000261640"/>
    </source>
</evidence>
<organism evidence="5 6">
    <name type="scientific">Mastacembelus armatus</name>
    <name type="common">zig-zag eel</name>
    <dbReference type="NCBI Taxonomy" id="205130"/>
    <lineage>
        <taxon>Eukaryota</taxon>
        <taxon>Metazoa</taxon>
        <taxon>Chordata</taxon>
        <taxon>Craniata</taxon>
        <taxon>Vertebrata</taxon>
        <taxon>Euteleostomi</taxon>
        <taxon>Actinopterygii</taxon>
        <taxon>Neopterygii</taxon>
        <taxon>Teleostei</taxon>
        <taxon>Neoteleostei</taxon>
        <taxon>Acanthomorphata</taxon>
        <taxon>Anabantaria</taxon>
        <taxon>Synbranchiformes</taxon>
        <taxon>Mastacembelidae</taxon>
        <taxon>Mastacembelus</taxon>
    </lineage>
</organism>
<dbReference type="STRING" id="205130.ENSMAMP00000014812"/>
<feature type="transmembrane region" description="Helical" evidence="4">
    <location>
        <begin position="605"/>
        <end position="625"/>
    </location>
</feature>
<dbReference type="InterPro" id="IPR032675">
    <property type="entry name" value="LRR_dom_sf"/>
</dbReference>
<dbReference type="PROSITE" id="PS51450">
    <property type="entry name" value="LRR"/>
    <property type="match status" value="2"/>
</dbReference>
<evidence type="ECO:0000313" key="5">
    <source>
        <dbReference type="Ensembl" id="ENSMAMP00000014812.2"/>
    </source>
</evidence>
<evidence type="ECO:0000256" key="1">
    <source>
        <dbReference type="ARBA" id="ARBA00022614"/>
    </source>
</evidence>
<keyword evidence="2" id="KW-0732">Signal</keyword>
<dbReference type="PANTHER" id="PTHR24373:SF388">
    <property type="entry name" value="NEGATIVE REGULATOR OF REACTIVE OXYGEN SPECIES"/>
    <property type="match status" value="1"/>
</dbReference>
<dbReference type="AlphaFoldDB" id="A0A3Q3LNM6"/>
<protein>
    <recommendedName>
        <fullName evidence="7">Leucine rich repeat containing 32</fullName>
    </recommendedName>
</protein>
<keyword evidence="3" id="KW-0677">Repeat</keyword>
<evidence type="ECO:0000256" key="2">
    <source>
        <dbReference type="ARBA" id="ARBA00022729"/>
    </source>
</evidence>
<evidence type="ECO:0008006" key="7">
    <source>
        <dbReference type="Google" id="ProtNLM"/>
    </source>
</evidence>
<dbReference type="PANTHER" id="PTHR24373">
    <property type="entry name" value="SLIT RELATED LEUCINE-RICH REPEAT NEURONAL PROTEIN"/>
    <property type="match status" value="1"/>
</dbReference>
<dbReference type="InterPro" id="IPR001611">
    <property type="entry name" value="Leu-rich_rpt"/>
</dbReference>
<dbReference type="Proteomes" id="UP000261640">
    <property type="component" value="Unplaced"/>
</dbReference>
<dbReference type="InterPro" id="IPR050328">
    <property type="entry name" value="Dev_Immune_Receptor"/>
</dbReference>
<keyword evidence="1" id="KW-0433">Leucine-rich repeat</keyword>
<name>A0A3Q3LNM6_9TELE</name>
<dbReference type="GO" id="GO:0005615">
    <property type="term" value="C:extracellular space"/>
    <property type="evidence" value="ECO:0007669"/>
    <property type="project" value="TreeGrafter"/>
</dbReference>
<dbReference type="SMART" id="SM00369">
    <property type="entry name" value="LRR_TYP"/>
    <property type="match status" value="11"/>
</dbReference>
<dbReference type="Ensembl" id="ENSMAMT00000015226.2">
    <property type="protein sequence ID" value="ENSMAMP00000014812.2"/>
    <property type="gene ID" value="ENSMAMG00000010061.2"/>
</dbReference>